<dbReference type="AlphaFoldDB" id="A0A0E9UMK3"/>
<protein>
    <submittedName>
        <fullName evidence="1">Uncharacterized protein</fullName>
    </submittedName>
</protein>
<dbReference type="EMBL" id="GBXM01041493">
    <property type="protein sequence ID" value="JAH67084.1"/>
    <property type="molecule type" value="Transcribed_RNA"/>
</dbReference>
<accession>A0A0E9UMK3</accession>
<proteinExistence type="predicted"/>
<reference evidence="1" key="1">
    <citation type="submission" date="2014-11" db="EMBL/GenBank/DDBJ databases">
        <authorList>
            <person name="Amaro Gonzalez C."/>
        </authorList>
    </citation>
    <scope>NUCLEOTIDE SEQUENCE</scope>
</reference>
<sequence length="36" mass="3998">MLVFSSVHDFSLNSYALLFIPLLWSSSLKIKAQPGS</sequence>
<name>A0A0E9UMK3_ANGAN</name>
<organism evidence="1">
    <name type="scientific">Anguilla anguilla</name>
    <name type="common">European freshwater eel</name>
    <name type="synonym">Muraena anguilla</name>
    <dbReference type="NCBI Taxonomy" id="7936"/>
    <lineage>
        <taxon>Eukaryota</taxon>
        <taxon>Metazoa</taxon>
        <taxon>Chordata</taxon>
        <taxon>Craniata</taxon>
        <taxon>Vertebrata</taxon>
        <taxon>Euteleostomi</taxon>
        <taxon>Actinopterygii</taxon>
        <taxon>Neopterygii</taxon>
        <taxon>Teleostei</taxon>
        <taxon>Anguilliformes</taxon>
        <taxon>Anguillidae</taxon>
        <taxon>Anguilla</taxon>
    </lineage>
</organism>
<reference evidence="1" key="2">
    <citation type="journal article" date="2015" name="Fish Shellfish Immunol.">
        <title>Early steps in the European eel (Anguilla anguilla)-Vibrio vulnificus interaction in the gills: Role of the RtxA13 toxin.</title>
        <authorList>
            <person name="Callol A."/>
            <person name="Pajuelo D."/>
            <person name="Ebbesson L."/>
            <person name="Teles M."/>
            <person name="MacKenzie S."/>
            <person name="Amaro C."/>
        </authorList>
    </citation>
    <scope>NUCLEOTIDE SEQUENCE</scope>
</reference>
<evidence type="ECO:0000313" key="1">
    <source>
        <dbReference type="EMBL" id="JAH67084.1"/>
    </source>
</evidence>